<dbReference type="EMBL" id="CAJVPU010004420">
    <property type="protein sequence ID" value="CAG8532738.1"/>
    <property type="molecule type" value="Genomic_DNA"/>
</dbReference>
<accession>A0ACA9LJL5</accession>
<name>A0ACA9LJL5_9GLOM</name>
<sequence>MPPLPINLTAVPIAFINAVLKNENEGNDRITNSSKAQQNKLLTSSAEKEVIFACIQRIDDKIRDIKAEVYRIILNRQDIFIRLYNESIFLRDKIDTIFTEIDNVSREINDSEVGMKPKLIAALQENRIIMQEVHSTRYVVETLEYLIEVQNSAKRFQEYLAQGRIEEAAASITHMDRLLESPPIQTDQKIHIFEKLKEQLATMKETLDQNLDDLLTESISFQKLGEDDTSGVSLTILSSVQNSDSPTLLTSVFTSLSEIGSINMQLSRLKKNVMKYLIIPLLKNRDSFRASFRVVDVKSMLYIGPNLDDTNIIDKNQDGVFTHLIAVFRFIYTFIFGGLDPVKKEIVISPFATQYASTFGKFISHDLRDAVINEYLSYAIPMETSEFKQFEQVADAVKRFQAEMRRMGFMRSTNGEEGEERTLGAYVAKVDIHFTIKKRDKLLEVGRNIMLDNIFDSLIITEDSNDVNENSNREINDGSVENNSRVENNLELNQINHQSYEDESINSTQDNNPNEGWEVDWNEAWDNDDNWDSTNKQNELSRETNAHDSEVVKEPEKYSISVKSKPLIDLTISTLNEARNLNEKSGIRLYNATLDLFDLYRAIMPVYHSNSFTNVPTLAMLFHNDCIWLADQLIIIQDQFMNSLLSQENNESENFESKILYDDVANKLRDLGNEWYDIQLEKQKSVLKEILDEMDGVQLTANEERFETCQQTMNKVMYTIKHLSKIWKDVLRPSEYYIILGALINSVLTIMIENLEDLYDISAEESHQLNLIYSMLFPLEEIFRKNGPNKIENHVKYWKKFCYITDILEFSLANIMDRFRSAELNCFTSKELEGLICALFADTTLREQSLQEIRRGHPVPEN</sequence>
<evidence type="ECO:0000313" key="1">
    <source>
        <dbReference type="EMBL" id="CAG8532738.1"/>
    </source>
</evidence>
<reference evidence="1" key="1">
    <citation type="submission" date="2021-06" db="EMBL/GenBank/DDBJ databases">
        <authorList>
            <person name="Kallberg Y."/>
            <person name="Tangrot J."/>
            <person name="Rosling A."/>
        </authorList>
    </citation>
    <scope>NUCLEOTIDE SEQUENCE</scope>
    <source>
        <strain evidence="1">IL203A</strain>
    </source>
</reference>
<gene>
    <name evidence="1" type="ORF">DHETER_LOCUS4441</name>
</gene>
<keyword evidence="2" id="KW-1185">Reference proteome</keyword>
<evidence type="ECO:0000313" key="2">
    <source>
        <dbReference type="Proteomes" id="UP000789702"/>
    </source>
</evidence>
<comment type="caution">
    <text evidence="1">The sequence shown here is derived from an EMBL/GenBank/DDBJ whole genome shotgun (WGS) entry which is preliminary data.</text>
</comment>
<organism evidence="1 2">
    <name type="scientific">Dentiscutata heterogama</name>
    <dbReference type="NCBI Taxonomy" id="1316150"/>
    <lineage>
        <taxon>Eukaryota</taxon>
        <taxon>Fungi</taxon>
        <taxon>Fungi incertae sedis</taxon>
        <taxon>Mucoromycota</taxon>
        <taxon>Glomeromycotina</taxon>
        <taxon>Glomeromycetes</taxon>
        <taxon>Diversisporales</taxon>
        <taxon>Gigasporaceae</taxon>
        <taxon>Dentiscutata</taxon>
    </lineage>
</organism>
<dbReference type="Proteomes" id="UP000789702">
    <property type="component" value="Unassembled WGS sequence"/>
</dbReference>
<proteinExistence type="predicted"/>
<protein>
    <submittedName>
        <fullName evidence="1">6519_t:CDS:1</fullName>
    </submittedName>
</protein>